<name>A0A4D7BPM9_9HYPH</name>
<dbReference type="EMBL" id="CP039690">
    <property type="protein sequence ID" value="QCI69502.1"/>
    <property type="molecule type" value="Genomic_DNA"/>
</dbReference>
<accession>A0A4D7BPM9</accession>
<dbReference type="Pfam" id="PF10755">
    <property type="entry name" value="DUF2585"/>
    <property type="match status" value="1"/>
</dbReference>
<gene>
    <name evidence="6" type="ORF">E8M01_30390</name>
</gene>
<dbReference type="OrthoDB" id="9811954at2"/>
<keyword evidence="3 5" id="KW-1133">Transmembrane helix</keyword>
<protein>
    <recommendedName>
        <fullName evidence="5">UPF0314 protein E8M01_30390</fullName>
    </recommendedName>
</protein>
<feature type="transmembrane region" description="Helical" evidence="5">
    <location>
        <begin position="55"/>
        <end position="75"/>
    </location>
</feature>
<evidence type="ECO:0000256" key="2">
    <source>
        <dbReference type="ARBA" id="ARBA00022692"/>
    </source>
</evidence>
<organism evidence="6 7">
    <name type="scientific">Phreatobacter stygius</name>
    <dbReference type="NCBI Taxonomy" id="1940610"/>
    <lineage>
        <taxon>Bacteria</taxon>
        <taxon>Pseudomonadati</taxon>
        <taxon>Pseudomonadota</taxon>
        <taxon>Alphaproteobacteria</taxon>
        <taxon>Hyphomicrobiales</taxon>
        <taxon>Phreatobacteraceae</taxon>
        <taxon>Phreatobacter</taxon>
    </lineage>
</organism>
<dbReference type="NCBIfam" id="NF002099">
    <property type="entry name" value="PRK00944.1"/>
    <property type="match status" value="1"/>
</dbReference>
<keyword evidence="7" id="KW-1185">Reference proteome</keyword>
<evidence type="ECO:0000256" key="3">
    <source>
        <dbReference type="ARBA" id="ARBA00022989"/>
    </source>
</evidence>
<feature type="transmembrane region" description="Helical" evidence="5">
    <location>
        <begin position="116"/>
        <end position="137"/>
    </location>
</feature>
<dbReference type="Proteomes" id="UP000298781">
    <property type="component" value="Chromosome"/>
</dbReference>
<keyword evidence="2 5" id="KW-0812">Transmembrane</keyword>
<sequence>MAVSRTCLLIVAGLILGQVLALYAMGRTPICTCGYVKLWHGNVQSAENSQHLLDWYSFSHILHGFLFYFLVWMVFPRSSVCQRLVLSVGIEAAWEIVENTNLIIDRYRATAISLNYYGDSIVNSFGDMLSMILGFVLARRLPLSLLIAASVVIELGLAYGIRDNLTLNIIMLIHPVEAISQWQAAAAPQ</sequence>
<dbReference type="HAMAP" id="MF_01514">
    <property type="entry name" value="UPF0314"/>
    <property type="match status" value="1"/>
</dbReference>
<feature type="transmembrane region" description="Helical" evidence="5">
    <location>
        <begin position="143"/>
        <end position="161"/>
    </location>
</feature>
<evidence type="ECO:0000256" key="5">
    <source>
        <dbReference type="HAMAP-Rule" id="MF_01514"/>
    </source>
</evidence>
<comment type="similarity">
    <text evidence="5">Belongs to the UPF0314 family.</text>
</comment>
<dbReference type="AlphaFoldDB" id="A0A4D7BPM9"/>
<keyword evidence="4 5" id="KW-0472">Membrane</keyword>
<dbReference type="KEGG" id="pstg:E8M01_30390"/>
<evidence type="ECO:0000313" key="7">
    <source>
        <dbReference type="Proteomes" id="UP000298781"/>
    </source>
</evidence>
<comment type="subcellular location">
    <subcellularLocation>
        <location evidence="5">Cell membrane</location>
        <topology evidence="5">Multi-pass membrane protein</topology>
    </subcellularLocation>
</comment>
<evidence type="ECO:0000256" key="4">
    <source>
        <dbReference type="ARBA" id="ARBA00023136"/>
    </source>
</evidence>
<dbReference type="InterPro" id="IPR019691">
    <property type="entry name" value="DUF2585"/>
</dbReference>
<evidence type="ECO:0000256" key="1">
    <source>
        <dbReference type="ARBA" id="ARBA00022475"/>
    </source>
</evidence>
<evidence type="ECO:0000313" key="6">
    <source>
        <dbReference type="EMBL" id="QCI69502.1"/>
    </source>
</evidence>
<keyword evidence="1 5" id="KW-1003">Cell membrane</keyword>
<dbReference type="GO" id="GO:0005886">
    <property type="term" value="C:plasma membrane"/>
    <property type="evidence" value="ECO:0007669"/>
    <property type="project" value="UniProtKB-SubCell"/>
</dbReference>
<proteinExistence type="inferred from homology"/>
<reference evidence="6 7" key="1">
    <citation type="submission" date="2019-04" db="EMBL/GenBank/DDBJ databases">
        <title>Phreatobacter aquaticus sp. nov.</title>
        <authorList>
            <person name="Choi A."/>
        </authorList>
    </citation>
    <scope>NUCLEOTIDE SEQUENCE [LARGE SCALE GENOMIC DNA]</scope>
    <source>
        <strain evidence="6 7">KCTC 52518</strain>
    </source>
</reference>